<evidence type="ECO:0000256" key="14">
    <source>
        <dbReference type="ARBA" id="ARBA00030753"/>
    </source>
</evidence>
<dbReference type="STRING" id="71784.A0A1Y2BH29"/>
<comment type="subcellular location">
    <subcellularLocation>
        <location evidence="2">Mitochondrion inner membrane</location>
        <topology evidence="2">Single-pass membrane protein</topology>
    </subcellularLocation>
</comment>
<reference evidence="18 19" key="1">
    <citation type="submission" date="2016-07" db="EMBL/GenBank/DDBJ databases">
        <title>Pervasive Adenine N6-methylation of Active Genes in Fungi.</title>
        <authorList>
            <consortium name="DOE Joint Genome Institute"/>
            <person name="Mondo S.J."/>
            <person name="Dannebaum R.O."/>
            <person name="Kuo R.C."/>
            <person name="Labutti K."/>
            <person name="Haridas S."/>
            <person name="Kuo A."/>
            <person name="Salamov A."/>
            <person name="Ahrendt S.R."/>
            <person name="Lipzen A."/>
            <person name="Sullivan W."/>
            <person name="Andreopoulos W.B."/>
            <person name="Clum A."/>
            <person name="Lindquist E."/>
            <person name="Daum C."/>
            <person name="Ramamoorthy G.K."/>
            <person name="Gryganskyi A."/>
            <person name="Culley D."/>
            <person name="Magnuson J.K."/>
            <person name="James T.Y."/>
            <person name="O'Malley M.A."/>
            <person name="Stajich J.E."/>
            <person name="Spatafora J.W."/>
            <person name="Visel A."/>
            <person name="Grigoriev I.V."/>
        </authorList>
    </citation>
    <scope>NUCLEOTIDE SEQUENCE [LARGE SCALE GENOMIC DNA]</scope>
    <source>
        <strain evidence="18 19">68-887.2</strain>
    </source>
</reference>
<dbReference type="PANTHER" id="PTHR40637:SF1">
    <property type="entry name" value="ESSS SUBUNIT OF NADH:UBIQUINONE OXIDOREDUCTASE (COMPLEX I) PROTEIN"/>
    <property type="match status" value="1"/>
</dbReference>
<evidence type="ECO:0000256" key="17">
    <source>
        <dbReference type="SAM" id="Phobius"/>
    </source>
</evidence>
<evidence type="ECO:0000256" key="5">
    <source>
        <dbReference type="ARBA" id="ARBA00022448"/>
    </source>
</evidence>
<feature type="transmembrane region" description="Helical" evidence="17">
    <location>
        <begin position="57"/>
        <end position="75"/>
    </location>
</feature>
<comment type="function">
    <text evidence="1">Accessory subunit of the mitochondrial membrane respiratory chain NADH dehydrogenase (Complex I), that is believed not to be involved in catalysis. Complex I functions in the transfer of electrons from NADH to the respiratory chain. The immediate electron acceptor for the enzyme is believed to be ubiquinone.</text>
</comment>
<evidence type="ECO:0000256" key="13">
    <source>
        <dbReference type="ARBA" id="ARBA00023136"/>
    </source>
</evidence>
<evidence type="ECO:0000256" key="16">
    <source>
        <dbReference type="ARBA" id="ARBA00046528"/>
    </source>
</evidence>
<keyword evidence="8" id="KW-0999">Mitochondrion inner membrane</keyword>
<comment type="similarity">
    <text evidence="3">Belongs to the complex I NDUFB11 subunit family.</text>
</comment>
<keyword evidence="13 17" id="KW-0472">Membrane</keyword>
<keyword evidence="10" id="KW-0249">Electron transport</keyword>
<keyword evidence="9" id="KW-0809">Transit peptide</keyword>
<evidence type="ECO:0000313" key="18">
    <source>
        <dbReference type="EMBL" id="ORY34111.1"/>
    </source>
</evidence>
<comment type="caution">
    <text evidence="18">The sequence shown here is derived from an EMBL/GenBank/DDBJ whole genome shotgun (WGS) entry which is preliminary data.</text>
</comment>
<evidence type="ECO:0000256" key="15">
    <source>
        <dbReference type="ARBA" id="ARBA00031387"/>
    </source>
</evidence>
<sequence>MIRTQTTTLIRAPLAARSNGKRFASHGPVYHEPSGYLFAEKPPAKGQKRRKESWESIYYIGLFGTVAFGFVGYMYKPDSSIQSWALEEAKRRMEARGDLPKYVPSGYDVVRPYSRD</sequence>
<dbReference type="EMBL" id="MCFC01000004">
    <property type="protein sequence ID" value="ORY34111.1"/>
    <property type="molecule type" value="Genomic_DNA"/>
</dbReference>
<evidence type="ECO:0000256" key="11">
    <source>
        <dbReference type="ARBA" id="ARBA00022989"/>
    </source>
</evidence>
<dbReference type="GO" id="GO:0005743">
    <property type="term" value="C:mitochondrial inner membrane"/>
    <property type="evidence" value="ECO:0007669"/>
    <property type="project" value="UniProtKB-SubCell"/>
</dbReference>
<keyword evidence="5" id="KW-0813">Transport</keyword>
<evidence type="ECO:0000256" key="7">
    <source>
        <dbReference type="ARBA" id="ARBA00022692"/>
    </source>
</evidence>
<evidence type="ECO:0000313" key="19">
    <source>
        <dbReference type="Proteomes" id="UP000193986"/>
    </source>
</evidence>
<keyword evidence="11 17" id="KW-1133">Transmembrane helix</keyword>
<dbReference type="InterPro" id="IPR019329">
    <property type="entry name" value="NADH_UbQ_OxRdtase_ESSS_su"/>
</dbReference>
<keyword evidence="6" id="KW-0679">Respiratory chain</keyword>
<evidence type="ECO:0000256" key="12">
    <source>
        <dbReference type="ARBA" id="ARBA00023128"/>
    </source>
</evidence>
<keyword evidence="19" id="KW-1185">Reference proteome</keyword>
<organism evidence="18 19">
    <name type="scientific">Naematelia encephala</name>
    <dbReference type="NCBI Taxonomy" id="71784"/>
    <lineage>
        <taxon>Eukaryota</taxon>
        <taxon>Fungi</taxon>
        <taxon>Dikarya</taxon>
        <taxon>Basidiomycota</taxon>
        <taxon>Agaricomycotina</taxon>
        <taxon>Tremellomycetes</taxon>
        <taxon>Tremellales</taxon>
        <taxon>Naemateliaceae</taxon>
        <taxon>Naematelia</taxon>
    </lineage>
</organism>
<dbReference type="Pfam" id="PF10183">
    <property type="entry name" value="ESSS"/>
    <property type="match status" value="1"/>
</dbReference>
<evidence type="ECO:0000256" key="8">
    <source>
        <dbReference type="ARBA" id="ARBA00022792"/>
    </source>
</evidence>
<gene>
    <name evidence="18" type="ORF">BCR39DRAFT_462967</name>
</gene>
<evidence type="ECO:0000256" key="10">
    <source>
        <dbReference type="ARBA" id="ARBA00022982"/>
    </source>
</evidence>
<evidence type="ECO:0000256" key="3">
    <source>
        <dbReference type="ARBA" id="ARBA00008915"/>
    </source>
</evidence>
<evidence type="ECO:0000256" key="1">
    <source>
        <dbReference type="ARBA" id="ARBA00003195"/>
    </source>
</evidence>
<dbReference type="Proteomes" id="UP000193986">
    <property type="component" value="Unassembled WGS sequence"/>
</dbReference>
<dbReference type="AlphaFoldDB" id="A0A1Y2BH29"/>
<name>A0A1Y2BH29_9TREE</name>
<keyword evidence="7 17" id="KW-0812">Transmembrane</keyword>
<keyword evidence="12" id="KW-0496">Mitochondrion</keyword>
<evidence type="ECO:0000256" key="2">
    <source>
        <dbReference type="ARBA" id="ARBA00004434"/>
    </source>
</evidence>
<dbReference type="OrthoDB" id="2147978at2759"/>
<dbReference type="InParanoid" id="A0A1Y2BH29"/>
<proteinExistence type="inferred from homology"/>
<evidence type="ECO:0000256" key="9">
    <source>
        <dbReference type="ARBA" id="ARBA00022946"/>
    </source>
</evidence>
<evidence type="ECO:0000256" key="6">
    <source>
        <dbReference type="ARBA" id="ARBA00022660"/>
    </source>
</evidence>
<dbReference type="PANTHER" id="PTHR40637">
    <property type="entry name" value="ESSS SUBUNIT OF NADH:UBIQUINONE OXIDOREDUCTASE (COMPLEX I) PROTEIN"/>
    <property type="match status" value="1"/>
</dbReference>
<accession>A0A1Y2BH29</accession>
<comment type="subunit">
    <text evidence="16">Complex I is composed of 45 different subunits. Interacts with BCAP31.</text>
</comment>
<evidence type="ECO:0000256" key="4">
    <source>
        <dbReference type="ARBA" id="ARBA00018632"/>
    </source>
</evidence>
<protein>
    <recommendedName>
        <fullName evidence="4">NADH dehydrogenase [ubiquinone] 1 beta subcomplex subunit 11, mitochondrial</fullName>
    </recommendedName>
    <alternativeName>
        <fullName evidence="15">Complex I-ESSS</fullName>
    </alternativeName>
    <alternativeName>
        <fullName evidence="14">NADH-ubiquinone oxidoreductase ESSS subunit</fullName>
    </alternativeName>
</protein>